<protein>
    <submittedName>
        <fullName evidence="1">Uncharacterized protein</fullName>
    </submittedName>
</protein>
<sequence>MDSIDKERLDILAGVRARGSMPKAAVRRADLSSLVSLPKAGATQVAAGGTVTAEAYNALLADFTALRQAIDQIATKVKP</sequence>
<gene>
    <name evidence="1" type="ORF">XF5B_39320</name>
</gene>
<proteinExistence type="predicted"/>
<organism evidence="1">
    <name type="scientific">Bradyrhizobium diazoefficiens</name>
    <dbReference type="NCBI Taxonomy" id="1355477"/>
    <lineage>
        <taxon>Bacteria</taxon>
        <taxon>Pseudomonadati</taxon>
        <taxon>Pseudomonadota</taxon>
        <taxon>Alphaproteobacteria</taxon>
        <taxon>Hyphomicrobiales</taxon>
        <taxon>Nitrobacteraceae</taxon>
        <taxon>Bradyrhizobium</taxon>
    </lineage>
</organism>
<name>A0A809ZZ21_9BRAD</name>
<evidence type="ECO:0000313" key="1">
    <source>
        <dbReference type="EMBL" id="BCE56420.1"/>
    </source>
</evidence>
<dbReference type="RefSeq" id="WP_183117534.1">
    <property type="nucleotide sequence ID" value="NZ_AP022638.1"/>
</dbReference>
<dbReference type="EMBL" id="AP023095">
    <property type="protein sequence ID" value="BCE56420.1"/>
    <property type="molecule type" value="Genomic_DNA"/>
</dbReference>
<reference evidence="1" key="1">
    <citation type="submission" date="2020-05" db="EMBL/GenBank/DDBJ databases">
        <title>Complete genome sequence of Bradyrhizobium diazoefficiens XF5 isolated from soybean nodule.</title>
        <authorList>
            <person name="Noda R."/>
            <person name="Kakizaki K."/>
            <person name="Minamisawa K."/>
        </authorList>
    </citation>
    <scope>NUCLEOTIDE SEQUENCE</scope>
    <source>
        <strain evidence="1">XF5</strain>
    </source>
</reference>
<dbReference type="AlphaFoldDB" id="A0A809ZZ21"/>
<accession>A0A809ZZ21</accession>